<reference evidence="1 2" key="1">
    <citation type="submission" date="2017-06" db="EMBL/GenBank/DDBJ databases">
        <title>Genome sequencing of cyanobaciteial culture collection at National Institute for Environmental Studies (NIES).</title>
        <authorList>
            <person name="Hirose Y."/>
            <person name="Shimura Y."/>
            <person name="Fujisawa T."/>
            <person name="Nakamura Y."/>
            <person name="Kawachi M."/>
        </authorList>
    </citation>
    <scope>NUCLEOTIDE SEQUENCE [LARGE SCALE GENOMIC DNA]</scope>
    <source>
        <strain evidence="1 2">NIES-23</strain>
    </source>
</reference>
<proteinExistence type="predicted"/>
<organism evidence="1 2">
    <name type="scientific">Trichormus variabilis NIES-23</name>
    <dbReference type="NCBI Taxonomy" id="1973479"/>
    <lineage>
        <taxon>Bacteria</taxon>
        <taxon>Bacillati</taxon>
        <taxon>Cyanobacteriota</taxon>
        <taxon>Cyanophyceae</taxon>
        <taxon>Nostocales</taxon>
        <taxon>Nostocaceae</taxon>
        <taxon>Trichormus</taxon>
    </lineage>
</organism>
<protein>
    <recommendedName>
        <fullName evidence="3">DUF928 domain-containing protein</fullName>
    </recommendedName>
</protein>
<name>A0A1Z4KT94_ANAVA</name>
<dbReference type="Pfam" id="PF06051">
    <property type="entry name" value="DUF928"/>
    <property type="match status" value="1"/>
</dbReference>
<sequence length="239" mass="26440">MARENKYLFPRKLLVILWLISLSSIPIGITPSMGQVTFRPPKAQAPKKSIGGASRDASTCGADMSATIQASVTPLLPKTNIGLTVAERPTIFVYVPQTNAKTALFALQDERGKQSYQRILHLSKKPGVIEIKLPSSVSALKIGQNYQWSLVMICTEELEPDSPWVSGWIRRVESHRNFNNQPTVQLASKLANMGIWYDSLATLAELKRTQPNNPTITTSWQELLRSVDLSALAEVPLTN</sequence>
<dbReference type="AlphaFoldDB" id="A0A1Z4KT94"/>
<accession>A0A1Z4KT94</accession>
<evidence type="ECO:0008006" key="3">
    <source>
        <dbReference type="Google" id="ProtNLM"/>
    </source>
</evidence>
<gene>
    <name evidence="1" type="ORF">NIES23_49780</name>
</gene>
<dbReference type="Proteomes" id="UP000217507">
    <property type="component" value="Chromosome"/>
</dbReference>
<dbReference type="EMBL" id="AP018216">
    <property type="protein sequence ID" value="BAY72154.1"/>
    <property type="molecule type" value="Genomic_DNA"/>
</dbReference>
<dbReference type="InterPro" id="IPR010328">
    <property type="entry name" value="DUF928"/>
</dbReference>
<evidence type="ECO:0000313" key="1">
    <source>
        <dbReference type="EMBL" id="BAY72154.1"/>
    </source>
</evidence>
<evidence type="ECO:0000313" key="2">
    <source>
        <dbReference type="Proteomes" id="UP000217507"/>
    </source>
</evidence>